<evidence type="ECO:0000313" key="1">
    <source>
        <dbReference type="EMBL" id="WPX96175.1"/>
    </source>
</evidence>
<dbReference type="EMBL" id="CP110820">
    <property type="protein sequence ID" value="WPX96175.1"/>
    <property type="molecule type" value="Genomic_DNA"/>
</dbReference>
<name>A0ABZ0UJ91_9RICK</name>
<evidence type="ECO:0000313" key="2">
    <source>
        <dbReference type="Proteomes" id="UP001327219"/>
    </source>
</evidence>
<dbReference type="Proteomes" id="UP001327219">
    <property type="component" value="Chromosome"/>
</dbReference>
<sequence>MIQNSQRLDANRNTTKQNIQNYIDSGFNQNINRVLAKIHKDLMQIEIQLNKIFRIILIVGLTKILTEC</sequence>
<dbReference type="RefSeq" id="WP_323733068.1">
    <property type="nucleotide sequence ID" value="NZ_CP110820.1"/>
</dbReference>
<gene>
    <name evidence="1" type="ORF">Bandiella_00284</name>
</gene>
<keyword evidence="2" id="KW-1185">Reference proteome</keyword>
<protein>
    <submittedName>
        <fullName evidence="1">Uncharacterized protein</fullName>
    </submittedName>
</protein>
<reference evidence="1 2" key="1">
    <citation type="submission" date="2022-11" db="EMBL/GenBank/DDBJ databases">
        <title>Host association and intracellularity evolved multiple times independently in the Rickettsiales.</title>
        <authorList>
            <person name="Castelli M."/>
            <person name="Nardi T."/>
            <person name="Gammuto L."/>
            <person name="Bellinzona G."/>
            <person name="Sabaneyeva E."/>
            <person name="Potekhin A."/>
            <person name="Serra V."/>
            <person name="Petroni G."/>
            <person name="Sassera D."/>
        </authorList>
    </citation>
    <scope>NUCLEOTIDE SEQUENCE [LARGE SCALE GENOMIC DNA]</scope>
    <source>
        <strain evidence="1 2">NDG2</strain>
    </source>
</reference>
<accession>A0ABZ0UJ91</accession>
<proteinExistence type="predicted"/>
<organism evidence="1 2">
    <name type="scientific">Candidatus Bandiella euplotis</name>
    <dbReference type="NCBI Taxonomy" id="1664265"/>
    <lineage>
        <taxon>Bacteria</taxon>
        <taxon>Pseudomonadati</taxon>
        <taxon>Pseudomonadota</taxon>
        <taxon>Alphaproteobacteria</taxon>
        <taxon>Rickettsiales</taxon>
        <taxon>Candidatus Midichloriaceae</taxon>
        <taxon>Candidatus Bandiella</taxon>
    </lineage>
</organism>